<dbReference type="Pfam" id="PF25917">
    <property type="entry name" value="BSH_RND"/>
    <property type="match status" value="1"/>
</dbReference>
<keyword evidence="7" id="KW-1185">Reference proteome</keyword>
<evidence type="ECO:0000259" key="3">
    <source>
        <dbReference type="Pfam" id="PF26002"/>
    </source>
</evidence>
<evidence type="ECO:0000313" key="4">
    <source>
        <dbReference type="EMBL" id="AYV46287.1"/>
    </source>
</evidence>
<keyword evidence="1" id="KW-0812">Transmembrane</keyword>
<keyword evidence="1" id="KW-0472">Membrane</keyword>
<dbReference type="AlphaFoldDB" id="A0A2N5CQC3"/>
<keyword evidence="1" id="KW-1133">Transmembrane helix</keyword>
<reference evidence="4 7" key="2">
    <citation type="submission" date="2018-01" db="EMBL/GenBank/DDBJ databases">
        <title>Complete genome sequence of Caulobacter flavus RHGG3.</title>
        <authorList>
            <person name="Yang E."/>
        </authorList>
    </citation>
    <scope>NUCLEOTIDE SEQUENCE [LARGE SCALE GENOMIC DNA]</scope>
    <source>
        <strain evidence="4 7">RHGG3</strain>
    </source>
</reference>
<proteinExistence type="predicted"/>
<dbReference type="KEGG" id="cfh:C1707_08470"/>
<name>A0A2N5CQC3_9CAUL</name>
<dbReference type="InterPro" id="IPR050739">
    <property type="entry name" value="MFP"/>
</dbReference>
<accession>A0A2N5CQC3</accession>
<organism evidence="5 6">
    <name type="scientific">Caulobacter flavus</name>
    <dbReference type="NCBI Taxonomy" id="1679497"/>
    <lineage>
        <taxon>Bacteria</taxon>
        <taxon>Pseudomonadati</taxon>
        <taxon>Pseudomonadota</taxon>
        <taxon>Alphaproteobacteria</taxon>
        <taxon>Caulobacterales</taxon>
        <taxon>Caulobacteraceae</taxon>
        <taxon>Caulobacter</taxon>
    </lineage>
</organism>
<dbReference type="InterPro" id="IPR058982">
    <property type="entry name" value="Beta-barrel_AprE"/>
</dbReference>
<dbReference type="PRINTS" id="PR01490">
    <property type="entry name" value="RTXTOXIND"/>
</dbReference>
<evidence type="ECO:0000313" key="6">
    <source>
        <dbReference type="Proteomes" id="UP000234483"/>
    </source>
</evidence>
<dbReference type="EMBL" id="CP026100">
    <property type="protein sequence ID" value="AYV46287.1"/>
    <property type="molecule type" value="Genomic_DNA"/>
</dbReference>
<dbReference type="EMBL" id="PJRQ01000039">
    <property type="protein sequence ID" value="PLR10007.1"/>
    <property type="molecule type" value="Genomic_DNA"/>
</dbReference>
<evidence type="ECO:0000313" key="5">
    <source>
        <dbReference type="EMBL" id="PLR10007.1"/>
    </source>
</evidence>
<dbReference type="OrthoDB" id="9810980at2"/>
<dbReference type="Proteomes" id="UP000234483">
    <property type="component" value="Unassembled WGS sequence"/>
</dbReference>
<evidence type="ECO:0000313" key="7">
    <source>
        <dbReference type="Proteomes" id="UP000281192"/>
    </source>
</evidence>
<feature type="domain" description="Multidrug resistance protein MdtA-like barrel-sandwich hybrid" evidence="2">
    <location>
        <begin position="75"/>
        <end position="294"/>
    </location>
</feature>
<dbReference type="Pfam" id="PF26002">
    <property type="entry name" value="Beta-barrel_AprE"/>
    <property type="match status" value="1"/>
</dbReference>
<feature type="domain" description="AprE-like beta-barrel" evidence="3">
    <location>
        <begin position="306"/>
        <end position="399"/>
    </location>
</feature>
<evidence type="ECO:0000259" key="2">
    <source>
        <dbReference type="Pfam" id="PF25917"/>
    </source>
</evidence>
<dbReference type="Proteomes" id="UP000281192">
    <property type="component" value="Chromosome"/>
</dbReference>
<protein>
    <submittedName>
        <fullName evidence="5">Hemolysin secretion protein D</fullName>
    </submittedName>
</protein>
<sequence length="418" mass="44375">MRTGFVGLSLFRPEALADSRHRIKGRVVLVSPPSLTLLSALAALIVVACGGFLVLADYSRRETVGGVVSPVGGLAKVVASAGGTIDALYVAEGQDVVAGQVIAVIRTAPVLASGDTAKTLLTGVSQEGEAEAARHAAALQLVSDERIRLDRKGAGLERAIHEARARITNQGEQVTLAKAELKRGEEIAARGFLTRRELDSRRASLLATEARLSELKMELFALQRERSDVTMQLQSLASQQRDLNAQSQASKALLAQKQTELAMRSTYNVVAPIAGRIAALPINGGQYLAPGATVAALNPKGSMLEAQLYLPSKAVGFVKPGQPVELKYQSFPDEKHGPGRGVVVAVAQTALSSDELAPLGAAPAEPSFRARVKLLDDHVAAYGRREPLRPGMLLTADIIVDRRSLAEWLLDPIHAADH</sequence>
<feature type="transmembrane region" description="Helical" evidence="1">
    <location>
        <begin position="33"/>
        <end position="55"/>
    </location>
</feature>
<dbReference type="PANTHER" id="PTHR30386">
    <property type="entry name" value="MEMBRANE FUSION SUBUNIT OF EMRAB-TOLC MULTIDRUG EFFLUX PUMP"/>
    <property type="match status" value="1"/>
</dbReference>
<dbReference type="InterPro" id="IPR058625">
    <property type="entry name" value="MdtA-like_BSH"/>
</dbReference>
<gene>
    <name evidence="4" type="ORF">C1707_08470</name>
    <name evidence="5" type="ORF">CFHF_18135</name>
</gene>
<dbReference type="Gene3D" id="2.40.50.100">
    <property type="match status" value="1"/>
</dbReference>
<evidence type="ECO:0000256" key="1">
    <source>
        <dbReference type="SAM" id="Phobius"/>
    </source>
</evidence>
<dbReference type="PANTHER" id="PTHR30386:SF28">
    <property type="entry name" value="EXPORTED PROTEIN"/>
    <property type="match status" value="1"/>
</dbReference>
<reference evidence="5 6" key="1">
    <citation type="submission" date="2017-12" db="EMBL/GenBank/DDBJ databases">
        <title>The genome sequence of Caulobacter flavus CGMCC1 15093.</title>
        <authorList>
            <person name="Gao J."/>
            <person name="Mao X."/>
            <person name="Sun J."/>
        </authorList>
    </citation>
    <scope>NUCLEOTIDE SEQUENCE [LARGE SCALE GENOMIC DNA]</scope>
    <source>
        <strain evidence="5 6">CGMCC1 15093</strain>
    </source>
</reference>